<feature type="domain" description="HTH CENPB-type" evidence="6">
    <location>
        <begin position="83"/>
        <end position="154"/>
    </location>
</feature>
<feature type="region of interest" description="Disordered" evidence="5">
    <location>
        <begin position="184"/>
        <end position="235"/>
    </location>
</feature>
<keyword evidence="4" id="KW-0175">Coiled coil</keyword>
<dbReference type="EMBL" id="NEVH01017550">
    <property type="protein sequence ID" value="PNF23922.1"/>
    <property type="molecule type" value="Genomic_DNA"/>
</dbReference>
<evidence type="ECO:0000256" key="2">
    <source>
        <dbReference type="ARBA" id="ARBA00023125"/>
    </source>
</evidence>
<evidence type="ECO:0000313" key="8">
    <source>
        <dbReference type="Proteomes" id="UP000235965"/>
    </source>
</evidence>
<feature type="compositionally biased region" description="Low complexity" evidence="5">
    <location>
        <begin position="206"/>
        <end position="223"/>
    </location>
</feature>
<dbReference type="Gene3D" id="1.10.10.60">
    <property type="entry name" value="Homeodomain-like"/>
    <property type="match status" value="1"/>
</dbReference>
<evidence type="ECO:0000256" key="5">
    <source>
        <dbReference type="SAM" id="MobiDB-lite"/>
    </source>
</evidence>
<dbReference type="InterPro" id="IPR007889">
    <property type="entry name" value="HTH_Psq"/>
</dbReference>
<feature type="non-terminal residue" evidence="7">
    <location>
        <position position="337"/>
    </location>
</feature>
<dbReference type="InterPro" id="IPR006600">
    <property type="entry name" value="HTH_CenpB_DNA-bd_dom"/>
</dbReference>
<evidence type="ECO:0000259" key="6">
    <source>
        <dbReference type="PROSITE" id="PS51253"/>
    </source>
</evidence>
<dbReference type="OrthoDB" id="125347at2759"/>
<dbReference type="PROSITE" id="PS51253">
    <property type="entry name" value="HTH_CENPB"/>
    <property type="match status" value="1"/>
</dbReference>
<proteinExistence type="predicted"/>
<dbReference type="InterPro" id="IPR050863">
    <property type="entry name" value="CenT-Element_Derived"/>
</dbReference>
<dbReference type="AlphaFoldDB" id="A0A2J7Q5S2"/>
<feature type="coiled-coil region" evidence="4">
    <location>
        <begin position="262"/>
        <end position="321"/>
    </location>
</feature>
<dbReference type="Pfam" id="PF03221">
    <property type="entry name" value="HTH_Tnp_Tc5"/>
    <property type="match status" value="1"/>
</dbReference>
<accession>A0A2J7Q5S2</accession>
<comment type="caution">
    <text evidence="7">The sequence shown here is derived from an EMBL/GenBank/DDBJ whole genome shotgun (WGS) entry which is preliminary data.</text>
</comment>
<dbReference type="GO" id="GO:0003677">
    <property type="term" value="F:DNA binding"/>
    <property type="evidence" value="ECO:0007669"/>
    <property type="project" value="UniProtKB-KW"/>
</dbReference>
<evidence type="ECO:0000313" key="7">
    <source>
        <dbReference type="EMBL" id="PNF23922.1"/>
    </source>
</evidence>
<dbReference type="InterPro" id="IPR009057">
    <property type="entry name" value="Homeodomain-like_sf"/>
</dbReference>
<dbReference type="SUPFAM" id="SSF46689">
    <property type="entry name" value="Homeodomain-like"/>
    <property type="match status" value="1"/>
</dbReference>
<sequence length="337" mass="38345">MEEARSSEIPFVPVNNSRLVKPTYNKRVFTLSEKAALINCSETERLSVKELTERFKCGKTAVYEILKRKSEILEQCLLGAGSRKRKFRKTRNEEVNKAVWQWFVEAKSNNFNVTGPLLQAQAKLAAEHLGKTDFKASNGWLDSFRTRHSISFKQCSTESTQAYPVTHTEWDEYCEKREFVNMKKEQEDSETVDQQSSPALSRVDGDSNSSSPTTSSLPGPLLSVASRPETPSVPCTMLPSSVHQSIAESSEAATDRVLGVNLAEDEQTLRTLQSREREHQRRLEIMEKEHEIRLEILRIEKETAEINRNIARKRLLQLSENIGCSTKSKLEQHVQST</sequence>
<gene>
    <name evidence="7" type="ORF">B7P43_G12845</name>
</gene>
<keyword evidence="2" id="KW-0238">DNA-binding</keyword>
<dbReference type="GO" id="GO:0005634">
    <property type="term" value="C:nucleus"/>
    <property type="evidence" value="ECO:0007669"/>
    <property type="project" value="UniProtKB-SubCell"/>
</dbReference>
<dbReference type="Proteomes" id="UP000235965">
    <property type="component" value="Unassembled WGS sequence"/>
</dbReference>
<keyword evidence="3" id="KW-0539">Nucleus</keyword>
<dbReference type="SMART" id="SM00674">
    <property type="entry name" value="CENPB"/>
    <property type="match status" value="1"/>
</dbReference>
<dbReference type="PANTHER" id="PTHR19303:SF73">
    <property type="entry name" value="PROTEIN PDC2"/>
    <property type="match status" value="1"/>
</dbReference>
<evidence type="ECO:0000256" key="1">
    <source>
        <dbReference type="ARBA" id="ARBA00004123"/>
    </source>
</evidence>
<reference evidence="7 8" key="1">
    <citation type="submission" date="2017-12" db="EMBL/GenBank/DDBJ databases">
        <title>Hemimetabolous genomes reveal molecular basis of termite eusociality.</title>
        <authorList>
            <person name="Harrison M.C."/>
            <person name="Jongepier E."/>
            <person name="Robertson H.M."/>
            <person name="Arning N."/>
            <person name="Bitard-Feildel T."/>
            <person name="Chao H."/>
            <person name="Childers C.P."/>
            <person name="Dinh H."/>
            <person name="Doddapaneni H."/>
            <person name="Dugan S."/>
            <person name="Gowin J."/>
            <person name="Greiner C."/>
            <person name="Han Y."/>
            <person name="Hu H."/>
            <person name="Hughes D.S.T."/>
            <person name="Huylmans A.-K."/>
            <person name="Kemena C."/>
            <person name="Kremer L.P.M."/>
            <person name="Lee S.L."/>
            <person name="Lopez-Ezquerra A."/>
            <person name="Mallet L."/>
            <person name="Monroy-Kuhn J.M."/>
            <person name="Moser A."/>
            <person name="Murali S.C."/>
            <person name="Muzny D.M."/>
            <person name="Otani S."/>
            <person name="Piulachs M.-D."/>
            <person name="Poelchau M."/>
            <person name="Qu J."/>
            <person name="Schaub F."/>
            <person name="Wada-Katsumata A."/>
            <person name="Worley K.C."/>
            <person name="Xie Q."/>
            <person name="Ylla G."/>
            <person name="Poulsen M."/>
            <person name="Gibbs R.A."/>
            <person name="Schal C."/>
            <person name="Richards S."/>
            <person name="Belles X."/>
            <person name="Korb J."/>
            <person name="Bornberg-Bauer E."/>
        </authorList>
    </citation>
    <scope>NUCLEOTIDE SEQUENCE [LARGE SCALE GENOMIC DNA]</scope>
    <source>
        <tissue evidence="7">Whole body</tissue>
    </source>
</reference>
<organism evidence="7 8">
    <name type="scientific">Cryptotermes secundus</name>
    <dbReference type="NCBI Taxonomy" id="105785"/>
    <lineage>
        <taxon>Eukaryota</taxon>
        <taxon>Metazoa</taxon>
        <taxon>Ecdysozoa</taxon>
        <taxon>Arthropoda</taxon>
        <taxon>Hexapoda</taxon>
        <taxon>Insecta</taxon>
        <taxon>Pterygota</taxon>
        <taxon>Neoptera</taxon>
        <taxon>Polyneoptera</taxon>
        <taxon>Dictyoptera</taxon>
        <taxon>Blattodea</taxon>
        <taxon>Blattoidea</taxon>
        <taxon>Termitoidae</taxon>
        <taxon>Kalotermitidae</taxon>
        <taxon>Cryptotermitinae</taxon>
        <taxon>Cryptotermes</taxon>
    </lineage>
</organism>
<keyword evidence="8" id="KW-1185">Reference proteome</keyword>
<name>A0A2J7Q5S2_9NEOP</name>
<dbReference type="PANTHER" id="PTHR19303">
    <property type="entry name" value="TRANSPOSON"/>
    <property type="match status" value="1"/>
</dbReference>
<evidence type="ECO:0000256" key="3">
    <source>
        <dbReference type="ARBA" id="ARBA00023242"/>
    </source>
</evidence>
<comment type="subcellular location">
    <subcellularLocation>
        <location evidence="1">Nucleus</location>
    </subcellularLocation>
</comment>
<dbReference type="Pfam" id="PF04218">
    <property type="entry name" value="CENP-B_N"/>
    <property type="match status" value="1"/>
</dbReference>
<evidence type="ECO:0000256" key="4">
    <source>
        <dbReference type="SAM" id="Coils"/>
    </source>
</evidence>
<protein>
    <recommendedName>
        <fullName evidence="6">HTH CENPB-type domain-containing protein</fullName>
    </recommendedName>
</protein>